<dbReference type="SUPFAM" id="SSF56300">
    <property type="entry name" value="Metallo-dependent phosphatases"/>
    <property type="match status" value="1"/>
</dbReference>
<dbReference type="PANTHER" id="PTHR32440">
    <property type="entry name" value="PHOSPHATASE DCR2-RELATED-RELATED"/>
    <property type="match status" value="1"/>
</dbReference>
<name>A0AAD5DYK8_9CHLO</name>
<dbReference type="GO" id="GO:0005737">
    <property type="term" value="C:cytoplasm"/>
    <property type="evidence" value="ECO:0007669"/>
    <property type="project" value="TreeGrafter"/>
</dbReference>
<proteinExistence type="predicted"/>
<organism evidence="2 3">
    <name type="scientific">Chlorella ohadii</name>
    <dbReference type="NCBI Taxonomy" id="2649997"/>
    <lineage>
        <taxon>Eukaryota</taxon>
        <taxon>Viridiplantae</taxon>
        <taxon>Chlorophyta</taxon>
        <taxon>core chlorophytes</taxon>
        <taxon>Trebouxiophyceae</taxon>
        <taxon>Chlorellales</taxon>
        <taxon>Chlorellaceae</taxon>
        <taxon>Chlorella clade</taxon>
        <taxon>Chlorella</taxon>
    </lineage>
</organism>
<reference evidence="2" key="1">
    <citation type="submission" date="2020-11" db="EMBL/GenBank/DDBJ databases">
        <title>Chlorella ohadii genome sequencing and assembly.</title>
        <authorList>
            <person name="Murik O."/>
            <person name="Treves H."/>
            <person name="Kedem I."/>
            <person name="Shotland Y."/>
            <person name="Kaplan A."/>
        </authorList>
    </citation>
    <scope>NUCLEOTIDE SEQUENCE</scope>
    <source>
        <strain evidence="2">1</strain>
    </source>
</reference>
<gene>
    <name evidence="2" type="ORF">COHA_001354</name>
</gene>
<dbReference type="InterPro" id="IPR029052">
    <property type="entry name" value="Metallo-depent_PP-like"/>
</dbReference>
<sequence length="588" mass="64016">MIGARTQRGLALLGALLATCALAGAAETQTKLKFKDDGTLKIVFFTDTVSIRRGFVLRRGMLPRPVFPAASPVGDAPNLTCVQPDLLMTNVLKAEQEEGGVDFVTGLDWLLIQEPNFYEYHWKKLVQPVLDAKVPFANTLGNHDGEADLTRHEIQKLVQASSPLSLAQAGPENITGAANYHVDIWDSQGKEVVGRLWVLDSMDRSCMDVGAGWGCVANDTNAWFTEEAAKLPEVPVQLALIHIPGKQVQEFIDLWNMGETNGTRGEPPGCGLVNTGTFQALKDAGVQAIYSGWARRGRASHDHANDYIGLWDGVRLAYGRQSGYGRYGPPPGMVRGARVIELRQGQSAAESDTWIRLENGQRENQTATPADNKAQKVDGCAAMEVKDVLGKNDCENGVHWIDSTDLNCAADGIYNSVPNRLGSIQGLVLKALPREDFANNVTLLFPTPDIWSDTLYHLNQSQRAGLQAFPPEVADAFLPYLMPGTYATALELAEAGTIESFAGTNVTVTMDPESRDFFAIIRLTDGRELFYRILDYPVQAGPLTGMFLYAPQTSLLTPEISAQPNLLREIPWAQLTPANGTSNSTTAS</sequence>
<feature type="signal peptide" evidence="1">
    <location>
        <begin position="1"/>
        <end position="25"/>
    </location>
</feature>
<dbReference type="AlphaFoldDB" id="A0AAD5DYK8"/>
<keyword evidence="3" id="KW-1185">Reference proteome</keyword>
<evidence type="ECO:0000313" key="2">
    <source>
        <dbReference type="EMBL" id="KAI7844988.1"/>
    </source>
</evidence>
<keyword evidence="1" id="KW-0732">Signal</keyword>
<comment type="caution">
    <text evidence="2">The sequence shown here is derived from an EMBL/GenBank/DDBJ whole genome shotgun (WGS) entry which is preliminary data.</text>
</comment>
<accession>A0AAD5DYK8</accession>
<evidence type="ECO:0008006" key="4">
    <source>
        <dbReference type="Google" id="ProtNLM"/>
    </source>
</evidence>
<dbReference type="GO" id="GO:0016788">
    <property type="term" value="F:hydrolase activity, acting on ester bonds"/>
    <property type="evidence" value="ECO:0007669"/>
    <property type="project" value="TreeGrafter"/>
</dbReference>
<dbReference type="PANTHER" id="PTHR32440:SF11">
    <property type="entry name" value="METALLOPHOSPHOESTERASE DOMAIN-CONTAINING PROTEIN"/>
    <property type="match status" value="1"/>
</dbReference>
<feature type="chain" id="PRO_5041931635" description="Calcineurin-like phosphoesterase domain-containing protein" evidence="1">
    <location>
        <begin position="26"/>
        <end position="588"/>
    </location>
</feature>
<evidence type="ECO:0000313" key="3">
    <source>
        <dbReference type="Proteomes" id="UP001205105"/>
    </source>
</evidence>
<dbReference type="Proteomes" id="UP001205105">
    <property type="component" value="Unassembled WGS sequence"/>
</dbReference>
<dbReference type="EMBL" id="JADXDR010000022">
    <property type="protein sequence ID" value="KAI7844988.1"/>
    <property type="molecule type" value="Genomic_DNA"/>
</dbReference>
<evidence type="ECO:0000256" key="1">
    <source>
        <dbReference type="SAM" id="SignalP"/>
    </source>
</evidence>
<protein>
    <recommendedName>
        <fullName evidence="4">Calcineurin-like phosphoesterase domain-containing protein</fullName>
    </recommendedName>
</protein>